<organism evidence="2 3">
    <name type="scientific">Caldalkalibacillus thermarum (strain TA2.A1)</name>
    <dbReference type="NCBI Taxonomy" id="986075"/>
    <lineage>
        <taxon>Bacteria</taxon>
        <taxon>Bacillati</taxon>
        <taxon>Bacillota</taxon>
        <taxon>Bacilli</taxon>
        <taxon>Bacillales</taxon>
        <taxon>Bacillaceae</taxon>
        <taxon>Caldalkalibacillus</taxon>
    </lineage>
</organism>
<dbReference type="PANTHER" id="PTHR43792:SF13">
    <property type="entry name" value="ACETYLTRANSFERASE"/>
    <property type="match status" value="1"/>
</dbReference>
<dbReference type="AlphaFoldDB" id="A0A8X8I9S5"/>
<name>A0A8X8I9S5_CALTT</name>
<protein>
    <submittedName>
        <fullName evidence="2">GNAT family N-acetyltransferase</fullName>
    </submittedName>
</protein>
<dbReference type="InterPro" id="IPR016181">
    <property type="entry name" value="Acyl_CoA_acyltransferase"/>
</dbReference>
<dbReference type="OrthoDB" id="452315at2"/>
<sequence>MRKQEPLRWSFSLPTNGHKRFSINGAHLLFIRFHFKGKPNEHGEVEIGYSIVKEYRNKGLTTEAVRELIYWGMGQPGVEKVLAACHHYNLPSVQVLRKVGMELIYSEQDLLFWEFTSFQK</sequence>
<dbReference type="Gene3D" id="3.40.630.30">
    <property type="match status" value="1"/>
</dbReference>
<dbReference type="SUPFAM" id="SSF55729">
    <property type="entry name" value="Acyl-CoA N-acyltransferases (Nat)"/>
    <property type="match status" value="1"/>
</dbReference>
<dbReference type="InterPro" id="IPR000182">
    <property type="entry name" value="GNAT_dom"/>
</dbReference>
<dbReference type="InterPro" id="IPR051531">
    <property type="entry name" value="N-acetyltransferase"/>
</dbReference>
<proteinExistence type="predicted"/>
<dbReference type="KEGG" id="cthu:HUR95_15485"/>
<evidence type="ECO:0000259" key="1">
    <source>
        <dbReference type="Pfam" id="PF13302"/>
    </source>
</evidence>
<dbReference type="Proteomes" id="UP000825179">
    <property type="component" value="Chromosome"/>
</dbReference>
<feature type="domain" description="N-acetyltransferase" evidence="1">
    <location>
        <begin position="39"/>
        <end position="102"/>
    </location>
</feature>
<dbReference type="Pfam" id="PF13302">
    <property type="entry name" value="Acetyltransf_3"/>
    <property type="match status" value="1"/>
</dbReference>
<reference evidence="2 3" key="1">
    <citation type="journal article" date="2020" name="Extremophiles">
        <title>Genomic analysis of Caldalkalibacillus thermarum TA2.A1 reveals aerobic alkaliphilic metabolism and evolutionary hallmarks linking alkaliphilic bacteria and plant life.</title>
        <authorList>
            <person name="de Jong S.I."/>
            <person name="van den Broek M.A."/>
            <person name="Merkel A.Y."/>
            <person name="de la Torre Cortes P."/>
            <person name="Kalamorz F."/>
            <person name="Cook G.M."/>
            <person name="van Loosdrecht M.C.M."/>
            <person name="McMillan D.G.G."/>
        </authorList>
    </citation>
    <scope>NUCLEOTIDE SEQUENCE [LARGE SCALE GENOMIC DNA]</scope>
    <source>
        <strain evidence="2 3">TA2.A1</strain>
    </source>
</reference>
<dbReference type="PANTHER" id="PTHR43792">
    <property type="entry name" value="GNAT FAMILY, PUTATIVE (AFU_ORTHOLOGUE AFUA_3G00765)-RELATED-RELATED"/>
    <property type="match status" value="1"/>
</dbReference>
<dbReference type="EMBL" id="CP082237">
    <property type="protein sequence ID" value="QZT33614.1"/>
    <property type="molecule type" value="Genomic_DNA"/>
</dbReference>
<evidence type="ECO:0000313" key="3">
    <source>
        <dbReference type="Proteomes" id="UP000825179"/>
    </source>
</evidence>
<evidence type="ECO:0000313" key="2">
    <source>
        <dbReference type="EMBL" id="QZT33614.1"/>
    </source>
</evidence>
<dbReference type="GO" id="GO:0016747">
    <property type="term" value="F:acyltransferase activity, transferring groups other than amino-acyl groups"/>
    <property type="evidence" value="ECO:0007669"/>
    <property type="project" value="InterPro"/>
</dbReference>
<keyword evidence="3" id="KW-1185">Reference proteome</keyword>
<accession>A0A8X8I9S5</accession>
<gene>
    <name evidence="2" type="ORF">HUR95_15485</name>
</gene>